<dbReference type="SUPFAM" id="SSF53271">
    <property type="entry name" value="PRTase-like"/>
    <property type="match status" value="1"/>
</dbReference>
<comment type="caution">
    <text evidence="3">The sequence shown here is derived from an EMBL/GenBank/DDBJ whole genome shotgun (WGS) entry which is preliminary data.</text>
</comment>
<dbReference type="Proteomes" id="UP000639973">
    <property type="component" value="Unassembled WGS sequence"/>
</dbReference>
<organism evidence="3 4">
    <name type="scientific">Deinococcus aerolatus</name>
    <dbReference type="NCBI Taxonomy" id="522487"/>
    <lineage>
        <taxon>Bacteria</taxon>
        <taxon>Thermotogati</taxon>
        <taxon>Deinococcota</taxon>
        <taxon>Deinococci</taxon>
        <taxon>Deinococcales</taxon>
        <taxon>Deinococcaceae</taxon>
        <taxon>Deinococcus</taxon>
    </lineage>
</organism>
<accession>A0ABQ2GEN9</accession>
<protein>
    <submittedName>
        <fullName evidence="3">Phosphoribosyltransferase</fullName>
    </submittedName>
</protein>
<dbReference type="Gene3D" id="3.30.1310.20">
    <property type="entry name" value="PRTase-like"/>
    <property type="match status" value="1"/>
</dbReference>
<dbReference type="GO" id="GO:0016757">
    <property type="term" value="F:glycosyltransferase activity"/>
    <property type="evidence" value="ECO:0007669"/>
    <property type="project" value="UniProtKB-KW"/>
</dbReference>
<feature type="domain" description="Phosphoribosyltransferase" evidence="2">
    <location>
        <begin position="29"/>
        <end position="167"/>
    </location>
</feature>
<dbReference type="InterPro" id="IPR000836">
    <property type="entry name" value="PRTase_dom"/>
</dbReference>
<feature type="region of interest" description="Disordered" evidence="1">
    <location>
        <begin position="212"/>
        <end position="233"/>
    </location>
</feature>
<dbReference type="InterPro" id="IPR029057">
    <property type="entry name" value="PRTase-like"/>
</dbReference>
<sequence>MAQLPFHNRKDAGRQLGTHLGGLHPWPRSVVLGLPRGGVPVAAGVAHALGAPLDVLVVRKLGLPGHGEVAMGAIAPGGVRVLNDALVRRMSLSAQAIADAEAHEEAELIRREAQYRAGRPPLTLGGYTALIVDDGVATGFTLRAALRAVRALAPARVAVAVPVAPPEICRGLQGLADEVICLWTPLHFHAVGQFYRDFAQTTDAEVRTCLEHSAGPHPAARMPDTGPSTEKEA</sequence>
<keyword evidence="3" id="KW-0808">Transferase</keyword>
<evidence type="ECO:0000313" key="4">
    <source>
        <dbReference type="Proteomes" id="UP000639973"/>
    </source>
</evidence>
<dbReference type="Gene3D" id="3.40.50.2020">
    <property type="match status" value="1"/>
</dbReference>
<keyword evidence="4" id="KW-1185">Reference proteome</keyword>
<evidence type="ECO:0000313" key="3">
    <source>
        <dbReference type="EMBL" id="GGL91164.1"/>
    </source>
</evidence>
<proteinExistence type="predicted"/>
<dbReference type="Pfam" id="PF00156">
    <property type="entry name" value="Pribosyltran"/>
    <property type="match status" value="1"/>
</dbReference>
<evidence type="ECO:0000259" key="2">
    <source>
        <dbReference type="Pfam" id="PF00156"/>
    </source>
</evidence>
<gene>
    <name evidence="3" type="ORF">GCM10010840_31570</name>
</gene>
<dbReference type="CDD" id="cd06223">
    <property type="entry name" value="PRTases_typeI"/>
    <property type="match status" value="1"/>
</dbReference>
<evidence type="ECO:0000256" key="1">
    <source>
        <dbReference type="SAM" id="MobiDB-lite"/>
    </source>
</evidence>
<keyword evidence="3" id="KW-0328">Glycosyltransferase</keyword>
<name>A0ABQ2GEN9_9DEIO</name>
<reference evidence="4" key="1">
    <citation type="journal article" date="2019" name="Int. J. Syst. Evol. Microbiol.">
        <title>The Global Catalogue of Microorganisms (GCM) 10K type strain sequencing project: providing services to taxonomists for standard genome sequencing and annotation.</title>
        <authorList>
            <consortium name="The Broad Institute Genomics Platform"/>
            <consortium name="The Broad Institute Genome Sequencing Center for Infectious Disease"/>
            <person name="Wu L."/>
            <person name="Ma J."/>
        </authorList>
    </citation>
    <scope>NUCLEOTIDE SEQUENCE [LARGE SCALE GENOMIC DNA]</scope>
    <source>
        <strain evidence="4">JCM 15442</strain>
    </source>
</reference>
<dbReference type="EMBL" id="BMOL01000020">
    <property type="protein sequence ID" value="GGL91164.1"/>
    <property type="molecule type" value="Genomic_DNA"/>
</dbReference>
<dbReference type="RefSeq" id="WP_188973694.1">
    <property type="nucleotide sequence ID" value="NZ_BMOL01000020.1"/>
</dbReference>